<feature type="domain" description="Histidine kinase" evidence="15">
    <location>
        <begin position="359"/>
        <end position="579"/>
    </location>
</feature>
<keyword evidence="4" id="KW-1003">Cell membrane</keyword>
<evidence type="ECO:0000256" key="7">
    <source>
        <dbReference type="ARBA" id="ARBA00022692"/>
    </source>
</evidence>
<dbReference type="GO" id="GO:0005886">
    <property type="term" value="C:plasma membrane"/>
    <property type="evidence" value="ECO:0007669"/>
    <property type="project" value="UniProtKB-SubCell"/>
</dbReference>
<name>W4QJM2_9BACI</name>
<dbReference type="PANTHER" id="PTHR34220:SF11">
    <property type="entry name" value="SENSOR PROTEIN KINASE HPTS"/>
    <property type="match status" value="1"/>
</dbReference>
<evidence type="ECO:0000256" key="8">
    <source>
        <dbReference type="ARBA" id="ARBA00022741"/>
    </source>
</evidence>
<protein>
    <recommendedName>
        <fullName evidence="3">histidine kinase</fullName>
        <ecNumber evidence="3">2.7.13.3</ecNumber>
    </recommendedName>
</protein>
<feature type="transmembrane region" description="Helical" evidence="14">
    <location>
        <begin position="282"/>
        <end position="307"/>
    </location>
</feature>
<evidence type="ECO:0000256" key="4">
    <source>
        <dbReference type="ARBA" id="ARBA00022475"/>
    </source>
</evidence>
<dbReference type="RefSeq" id="WP_035346392.1">
    <property type="nucleotide sequence ID" value="NZ_BAUU01000029.1"/>
</dbReference>
<keyword evidence="7 14" id="KW-0812">Transmembrane</keyword>
<keyword evidence="8" id="KW-0547">Nucleotide-binding</keyword>
<evidence type="ECO:0000313" key="18">
    <source>
        <dbReference type="Proteomes" id="UP000018895"/>
    </source>
</evidence>
<keyword evidence="11 14" id="KW-1133">Transmembrane helix</keyword>
<dbReference type="PANTHER" id="PTHR34220">
    <property type="entry name" value="SENSOR HISTIDINE KINASE YPDA"/>
    <property type="match status" value="1"/>
</dbReference>
<keyword evidence="6" id="KW-0808">Transferase</keyword>
<dbReference type="AlphaFoldDB" id="W4QJM2"/>
<keyword evidence="9" id="KW-0418">Kinase</keyword>
<dbReference type="GO" id="GO:0000155">
    <property type="term" value="F:phosphorelay sensor kinase activity"/>
    <property type="evidence" value="ECO:0007669"/>
    <property type="project" value="InterPro"/>
</dbReference>
<keyword evidence="18" id="KW-1185">Reference proteome</keyword>
<dbReference type="Proteomes" id="UP000018895">
    <property type="component" value="Unassembled WGS sequence"/>
</dbReference>
<sequence length="590" mass="67771">MKMSIRNKLIILLLLITVIPFGSSLVVTFMYTKESLKDQAIQENKHLLYQGKMNMETYLRDLSFGMIALYNNSDFMNYLRKSEANNYVSRGVVHNVINTLLYSDESVFQISMALVNTGERLTASRRSTVVYTYDMDDIAFYEEQLMKSKTNLYIEPPNEAGRLTIHRAFKDIPSDDDLAFITMEVSMNKIDELSQHLYHDGQEELYIFTREGDLIFRSTVVQPGDDSIQWIANLLDRDEFSGTMVWEDESFDGVIVYDTLAESAGGWVLAKRIPSPTLYESAYGVAMINIFFGLIGLSLVIMATLFVSFKITSPIRVLVQNIKQIEAGNMKTQFGSLGNDEIGVLGERFKSMIAKINMLINREYKLELENKTNQLKVLHSQVNPHFLYNTLQSIGTTALKKQVPEVYTSLTELSHIMRYSMNMEEDVVSLEQELNYTKAYLLLQKQRFDDSFHYQVDVASEVMSWRVPKMILQPIIENYFKHGFDMREQAGSLMIEGLKEEAELTLKVSDNGAGISEERLTEICSYIFSNQKPEEDGSNIGLKNIYARLQLYYGGRAELLLENHTEGGFVVKMRLPKEMEGWQYESDDRR</sequence>
<evidence type="ECO:0000256" key="13">
    <source>
        <dbReference type="ARBA" id="ARBA00023136"/>
    </source>
</evidence>
<dbReference type="OrthoDB" id="9776552at2"/>
<reference evidence="17" key="1">
    <citation type="journal article" date="2014" name="Genome Announc.">
        <title>Draft Genome Sequences of Three Alkaliphilic Bacillus Strains, Bacillus wakoensis JCM 9140T, Bacillus akibai JCM 9157T, and Bacillus hemicellulosilyticus JCM 9152T.</title>
        <authorList>
            <person name="Yuki M."/>
            <person name="Oshima K."/>
            <person name="Suda W."/>
            <person name="Oshida Y."/>
            <person name="Kitamura K."/>
            <person name="Iida T."/>
            <person name="Hattori M."/>
            <person name="Ohkuma M."/>
        </authorList>
    </citation>
    <scope>NUCLEOTIDE SEQUENCE [LARGE SCALE GENOMIC DNA]</scope>
    <source>
        <strain evidence="17">JCM 9152</strain>
    </source>
</reference>
<keyword evidence="5" id="KW-0597">Phosphoprotein</keyword>
<evidence type="ECO:0000256" key="10">
    <source>
        <dbReference type="ARBA" id="ARBA00022840"/>
    </source>
</evidence>
<dbReference type="InterPro" id="IPR005467">
    <property type="entry name" value="His_kinase_dom"/>
</dbReference>
<keyword evidence="13 14" id="KW-0472">Membrane</keyword>
<dbReference type="EC" id="2.7.13.3" evidence="3"/>
<dbReference type="InterPro" id="IPR036890">
    <property type="entry name" value="HATPase_C_sf"/>
</dbReference>
<organism evidence="17 18">
    <name type="scientific">Halalkalibacter hemicellulosilyticusJCM 9152</name>
    <dbReference type="NCBI Taxonomy" id="1236971"/>
    <lineage>
        <taxon>Bacteria</taxon>
        <taxon>Bacillati</taxon>
        <taxon>Bacillota</taxon>
        <taxon>Bacilli</taxon>
        <taxon>Bacillales</taxon>
        <taxon>Bacillaceae</taxon>
        <taxon>Halalkalibacter</taxon>
    </lineage>
</organism>
<evidence type="ECO:0000256" key="6">
    <source>
        <dbReference type="ARBA" id="ARBA00022679"/>
    </source>
</evidence>
<evidence type="ECO:0000256" key="12">
    <source>
        <dbReference type="ARBA" id="ARBA00023012"/>
    </source>
</evidence>
<evidence type="ECO:0000313" key="17">
    <source>
        <dbReference type="EMBL" id="GAE32112.1"/>
    </source>
</evidence>
<dbReference type="InterPro" id="IPR010559">
    <property type="entry name" value="Sig_transdc_His_kin_internal"/>
</dbReference>
<dbReference type="SUPFAM" id="SSF55874">
    <property type="entry name" value="ATPase domain of HSP90 chaperone/DNA topoisomerase II/histidine kinase"/>
    <property type="match status" value="1"/>
</dbReference>
<dbReference type="CDD" id="cd06225">
    <property type="entry name" value="HAMP"/>
    <property type="match status" value="1"/>
</dbReference>
<dbReference type="Pfam" id="PF06580">
    <property type="entry name" value="His_kinase"/>
    <property type="match status" value="1"/>
</dbReference>
<dbReference type="SUPFAM" id="SSF158472">
    <property type="entry name" value="HAMP domain-like"/>
    <property type="match status" value="1"/>
</dbReference>
<dbReference type="Gene3D" id="6.10.340.10">
    <property type="match status" value="1"/>
</dbReference>
<comment type="subcellular location">
    <subcellularLocation>
        <location evidence="2">Cell membrane</location>
        <topology evidence="2">Multi-pass membrane protein</topology>
    </subcellularLocation>
</comment>
<proteinExistence type="predicted"/>
<dbReference type="PROSITE" id="PS50885">
    <property type="entry name" value="HAMP"/>
    <property type="match status" value="1"/>
</dbReference>
<keyword evidence="12" id="KW-0902">Two-component regulatory system</keyword>
<gene>
    <name evidence="17" type="ORF">JCM9152_3630</name>
</gene>
<evidence type="ECO:0000256" key="1">
    <source>
        <dbReference type="ARBA" id="ARBA00000085"/>
    </source>
</evidence>
<dbReference type="PROSITE" id="PS50109">
    <property type="entry name" value="HIS_KIN"/>
    <property type="match status" value="1"/>
</dbReference>
<dbReference type="InterPro" id="IPR003594">
    <property type="entry name" value="HATPase_dom"/>
</dbReference>
<dbReference type="GO" id="GO:0005524">
    <property type="term" value="F:ATP binding"/>
    <property type="evidence" value="ECO:0007669"/>
    <property type="project" value="UniProtKB-KW"/>
</dbReference>
<comment type="caution">
    <text evidence="17">The sequence shown here is derived from an EMBL/GenBank/DDBJ whole genome shotgun (WGS) entry which is preliminary data.</text>
</comment>
<evidence type="ECO:0000259" key="16">
    <source>
        <dbReference type="PROSITE" id="PS50885"/>
    </source>
</evidence>
<dbReference type="STRING" id="1236971.JCM9152_3630"/>
<dbReference type="InterPro" id="IPR050640">
    <property type="entry name" value="Bact_2-comp_sensor_kinase"/>
</dbReference>
<evidence type="ECO:0000256" key="9">
    <source>
        <dbReference type="ARBA" id="ARBA00022777"/>
    </source>
</evidence>
<dbReference type="SMART" id="SM00304">
    <property type="entry name" value="HAMP"/>
    <property type="match status" value="1"/>
</dbReference>
<evidence type="ECO:0000256" key="11">
    <source>
        <dbReference type="ARBA" id="ARBA00022989"/>
    </source>
</evidence>
<evidence type="ECO:0000256" key="2">
    <source>
        <dbReference type="ARBA" id="ARBA00004651"/>
    </source>
</evidence>
<dbReference type="InterPro" id="IPR003660">
    <property type="entry name" value="HAMP_dom"/>
</dbReference>
<evidence type="ECO:0000256" key="3">
    <source>
        <dbReference type="ARBA" id="ARBA00012438"/>
    </source>
</evidence>
<feature type="domain" description="HAMP" evidence="16">
    <location>
        <begin position="309"/>
        <end position="361"/>
    </location>
</feature>
<dbReference type="Pfam" id="PF00672">
    <property type="entry name" value="HAMP"/>
    <property type="match status" value="1"/>
</dbReference>
<comment type="catalytic activity">
    <reaction evidence="1">
        <text>ATP + protein L-histidine = ADP + protein N-phospho-L-histidine.</text>
        <dbReference type="EC" id="2.7.13.3"/>
    </reaction>
</comment>
<accession>W4QJM2</accession>
<dbReference type="EMBL" id="BAUU01000029">
    <property type="protein sequence ID" value="GAE32112.1"/>
    <property type="molecule type" value="Genomic_DNA"/>
</dbReference>
<dbReference type="Pfam" id="PF02518">
    <property type="entry name" value="HATPase_c"/>
    <property type="match status" value="1"/>
</dbReference>
<evidence type="ECO:0000256" key="14">
    <source>
        <dbReference type="SAM" id="Phobius"/>
    </source>
</evidence>
<evidence type="ECO:0000259" key="15">
    <source>
        <dbReference type="PROSITE" id="PS50109"/>
    </source>
</evidence>
<dbReference type="Gene3D" id="3.30.565.10">
    <property type="entry name" value="Histidine kinase-like ATPase, C-terminal domain"/>
    <property type="match status" value="1"/>
</dbReference>
<evidence type="ECO:0000256" key="5">
    <source>
        <dbReference type="ARBA" id="ARBA00022553"/>
    </source>
</evidence>
<keyword evidence="10" id="KW-0067">ATP-binding</keyword>